<evidence type="ECO:0000313" key="6">
    <source>
        <dbReference type="EMBL" id="KAJ5079927.1"/>
    </source>
</evidence>
<dbReference type="PROSITE" id="PS50896">
    <property type="entry name" value="LISH"/>
    <property type="match status" value="1"/>
</dbReference>
<dbReference type="SMART" id="SM00229">
    <property type="entry name" value="RasGEFN"/>
    <property type="match status" value="1"/>
</dbReference>
<dbReference type="AlphaFoldDB" id="A0A9Q0LW25"/>
<evidence type="ECO:0000256" key="2">
    <source>
        <dbReference type="PROSITE-ProRule" id="PRU00168"/>
    </source>
</evidence>
<proteinExistence type="predicted"/>
<evidence type="ECO:0000259" key="4">
    <source>
        <dbReference type="PROSITE" id="PS50009"/>
    </source>
</evidence>
<feature type="domain" description="N-terminal Ras-GEF" evidence="5">
    <location>
        <begin position="272"/>
        <end position="392"/>
    </location>
</feature>
<sequence>MNPNQDRSKSQIIFGKTTVEDDLFEENVDDSGYDENIESSTDSEQEKMPEFSPKTSTLLLSGYSPKSSGRNIHEAIANKTYGKLKKTVTHEVIENIFKKTDIQEVTDLPKTEWINHAMRRNPAVLEMKERSRFFSKLESFSILSQTAKTENPTLLSKSQTLQMILEYLSLLGFKKTVLSICQESGINYQLPYLKNNYLEKMLILGAPSIEDFFQIVSGINIPQNEPQTKGEDIEVEINEFMIGNDQKTDDKSIWEEGEDSDENILFLDPNDKQSQIRAATLNKLVEKLTDPEQYNEKFLNYFLLTYQSFTTTHFFLKKLIERYHVPSHFDPNFRRLVQMRVIIVLKNWIENYFADFDQKSLHEISLFIDNSLARDKHIDLAKGLRNLVFKKLSGNQSSKLIRVELEPPLIPRNLFSPKLSLDDIKKQEIAKQLTLIEFEIFSKIESKELLNQAWNKPKLKYRSPNVLKLIDRFNELSIWIAQTVITTESTKERVRTITKFIKIADHLLRMKNYNTMMAVIAGLNNSAIYRLTETWKLVPEKRTASFKEFLDLMASTGSYKKYRTTLQSSTPPCLPYLGIVLTDLTFTEDGNPDFIQNLINFQKRRLVCEKILEIQNFQLIPYGFQPVHQIMSLLRGFPKLWTEDAMYSKSLEIQPRKK</sequence>
<keyword evidence="1 2" id="KW-0344">Guanine-nucleotide releasing factor</keyword>
<dbReference type="InterPro" id="IPR023578">
    <property type="entry name" value="Ras_GEF_dom_sf"/>
</dbReference>
<dbReference type="CDD" id="cd00155">
    <property type="entry name" value="RasGEF"/>
    <property type="match status" value="1"/>
</dbReference>
<dbReference type="PROSITE" id="PS50009">
    <property type="entry name" value="RASGEF_CAT"/>
    <property type="match status" value="1"/>
</dbReference>
<dbReference type="SUPFAM" id="SSF48366">
    <property type="entry name" value="Ras GEF"/>
    <property type="match status" value="1"/>
</dbReference>
<feature type="domain" description="Ras-GEF" evidence="4">
    <location>
        <begin position="425"/>
        <end position="656"/>
    </location>
</feature>
<evidence type="ECO:0000256" key="3">
    <source>
        <dbReference type="SAM" id="MobiDB-lite"/>
    </source>
</evidence>
<dbReference type="PROSITE" id="PS50212">
    <property type="entry name" value="RASGEF_NTER"/>
    <property type="match status" value="1"/>
</dbReference>
<dbReference type="InterPro" id="IPR000651">
    <property type="entry name" value="Ras-like_Gua-exchang_fac_N"/>
</dbReference>
<keyword evidence="7" id="KW-1185">Reference proteome</keyword>
<dbReference type="GO" id="GO:0005886">
    <property type="term" value="C:plasma membrane"/>
    <property type="evidence" value="ECO:0007669"/>
    <property type="project" value="TreeGrafter"/>
</dbReference>
<gene>
    <name evidence="6" type="ORF">M0811_14345</name>
</gene>
<organism evidence="6 7">
    <name type="scientific">Anaeramoeba ignava</name>
    <name type="common">Anaerobic marine amoeba</name>
    <dbReference type="NCBI Taxonomy" id="1746090"/>
    <lineage>
        <taxon>Eukaryota</taxon>
        <taxon>Metamonada</taxon>
        <taxon>Anaeramoebidae</taxon>
        <taxon>Anaeramoeba</taxon>
    </lineage>
</organism>
<protein>
    <submittedName>
        <fullName evidence="6">Guanine nucleotide exchange factor</fullName>
    </submittedName>
</protein>
<dbReference type="Gene3D" id="1.20.870.10">
    <property type="entry name" value="Son of sevenless (SoS) protein Chain: S domain 1"/>
    <property type="match status" value="1"/>
</dbReference>
<dbReference type="Proteomes" id="UP001149090">
    <property type="component" value="Unassembled WGS sequence"/>
</dbReference>
<dbReference type="EMBL" id="JAPDFW010000021">
    <property type="protein sequence ID" value="KAJ5079927.1"/>
    <property type="molecule type" value="Genomic_DNA"/>
</dbReference>
<dbReference type="Gene3D" id="1.10.840.10">
    <property type="entry name" value="Ras guanine-nucleotide exchange factors catalytic domain"/>
    <property type="match status" value="1"/>
</dbReference>
<dbReference type="SMART" id="SM00147">
    <property type="entry name" value="RasGEF"/>
    <property type="match status" value="1"/>
</dbReference>
<name>A0A9Q0LW25_ANAIG</name>
<accession>A0A9Q0LW25</accession>
<dbReference type="InterPro" id="IPR008937">
    <property type="entry name" value="Ras-like_GEF"/>
</dbReference>
<dbReference type="OrthoDB" id="10254377at2759"/>
<reference evidence="6" key="1">
    <citation type="submission" date="2022-10" db="EMBL/GenBank/DDBJ databases">
        <title>Novel sulphate-reducing endosymbionts in the free-living metamonad Anaeramoeba.</title>
        <authorList>
            <person name="Jerlstrom-Hultqvist J."/>
            <person name="Cepicka I."/>
            <person name="Gallot-Lavallee L."/>
            <person name="Salas-Leiva D."/>
            <person name="Curtis B.A."/>
            <person name="Zahonova K."/>
            <person name="Pipaliya S."/>
            <person name="Dacks J."/>
            <person name="Roger A.J."/>
        </authorList>
    </citation>
    <scope>NUCLEOTIDE SEQUENCE</scope>
    <source>
        <strain evidence="6">BMAN</strain>
    </source>
</reference>
<dbReference type="GO" id="GO:0005085">
    <property type="term" value="F:guanyl-nucleotide exchange factor activity"/>
    <property type="evidence" value="ECO:0007669"/>
    <property type="project" value="UniProtKB-KW"/>
</dbReference>
<feature type="region of interest" description="Disordered" evidence="3">
    <location>
        <begin position="24"/>
        <end position="56"/>
    </location>
</feature>
<dbReference type="PANTHER" id="PTHR23113:SF366">
    <property type="entry name" value="RAS GUANINE NUCLEOTIDE EXCHANGE FACTOR R"/>
    <property type="match status" value="1"/>
</dbReference>
<dbReference type="GO" id="GO:0007265">
    <property type="term" value="P:Ras protein signal transduction"/>
    <property type="evidence" value="ECO:0007669"/>
    <property type="project" value="TreeGrafter"/>
</dbReference>
<evidence type="ECO:0000259" key="5">
    <source>
        <dbReference type="PROSITE" id="PS50212"/>
    </source>
</evidence>
<dbReference type="InterPro" id="IPR001895">
    <property type="entry name" value="RASGEF_cat_dom"/>
</dbReference>
<dbReference type="InterPro" id="IPR006594">
    <property type="entry name" value="LisH"/>
</dbReference>
<dbReference type="Pfam" id="PF00618">
    <property type="entry name" value="RasGEF_N"/>
    <property type="match status" value="1"/>
</dbReference>
<evidence type="ECO:0000313" key="7">
    <source>
        <dbReference type="Proteomes" id="UP001149090"/>
    </source>
</evidence>
<dbReference type="CDD" id="cd06224">
    <property type="entry name" value="REM"/>
    <property type="match status" value="1"/>
</dbReference>
<feature type="compositionally biased region" description="Acidic residues" evidence="3">
    <location>
        <begin position="24"/>
        <end position="43"/>
    </location>
</feature>
<comment type="caution">
    <text evidence="6">The sequence shown here is derived from an EMBL/GenBank/DDBJ whole genome shotgun (WGS) entry which is preliminary data.</text>
</comment>
<dbReference type="PANTHER" id="PTHR23113">
    <property type="entry name" value="GUANINE NUCLEOTIDE EXCHANGE FACTOR"/>
    <property type="match status" value="1"/>
</dbReference>
<dbReference type="Pfam" id="PF00617">
    <property type="entry name" value="RasGEF"/>
    <property type="match status" value="1"/>
</dbReference>
<evidence type="ECO:0000256" key="1">
    <source>
        <dbReference type="ARBA" id="ARBA00022658"/>
    </source>
</evidence>
<dbReference type="InterPro" id="IPR036964">
    <property type="entry name" value="RASGEF_cat_dom_sf"/>
</dbReference>